<dbReference type="InterPro" id="IPR027417">
    <property type="entry name" value="P-loop_NTPase"/>
</dbReference>
<dbReference type="Pfam" id="PF03205">
    <property type="entry name" value="MobB"/>
    <property type="match status" value="1"/>
</dbReference>
<dbReference type="Gene3D" id="3.90.1170.40">
    <property type="entry name" value="Molybdopterin biosynthesis MoaE subunit"/>
    <property type="match status" value="1"/>
</dbReference>
<dbReference type="SUPFAM" id="SSF52540">
    <property type="entry name" value="P-loop containing nucleoside triphosphate hydrolases"/>
    <property type="match status" value="1"/>
</dbReference>
<evidence type="ECO:0000259" key="1">
    <source>
        <dbReference type="Pfam" id="PF03205"/>
    </source>
</evidence>
<dbReference type="InterPro" id="IPR003448">
    <property type="entry name" value="Mopterin_biosynth_MoaE"/>
</dbReference>
<evidence type="ECO:0000313" key="2">
    <source>
        <dbReference type="EMBL" id="MCQ6963217.1"/>
    </source>
</evidence>
<dbReference type="Pfam" id="PF02391">
    <property type="entry name" value="MoaE"/>
    <property type="match status" value="1"/>
</dbReference>
<name>A0AAE3KXZ9_9EURY</name>
<dbReference type="AlphaFoldDB" id="A0AAE3KXZ9"/>
<protein>
    <submittedName>
        <fullName evidence="2">Molybdopterin-guanine dinucleotide biosynthesis protein MobB</fullName>
    </submittedName>
</protein>
<dbReference type="NCBIfam" id="TIGR00176">
    <property type="entry name" value="mobB"/>
    <property type="match status" value="1"/>
</dbReference>
<dbReference type="Proteomes" id="UP001206983">
    <property type="component" value="Unassembled WGS sequence"/>
</dbReference>
<dbReference type="GO" id="GO:0006777">
    <property type="term" value="P:Mo-molybdopterin cofactor biosynthetic process"/>
    <property type="evidence" value="ECO:0007669"/>
    <property type="project" value="InterPro"/>
</dbReference>
<dbReference type="InterPro" id="IPR004435">
    <property type="entry name" value="MobB_dom"/>
</dbReference>
<dbReference type="EMBL" id="JTEO01000004">
    <property type="protein sequence ID" value="MCQ6963217.1"/>
    <property type="molecule type" value="Genomic_DNA"/>
</dbReference>
<dbReference type="PANTHER" id="PTHR23404">
    <property type="entry name" value="MOLYBDOPTERIN SYNTHASE RELATED"/>
    <property type="match status" value="1"/>
</dbReference>
<dbReference type="RefSeq" id="WP_256622673.1">
    <property type="nucleotide sequence ID" value="NZ_JTEO01000004.1"/>
</dbReference>
<proteinExistence type="predicted"/>
<organism evidence="2 3">
    <name type="scientific">Methanolobus chelungpuianus</name>
    <dbReference type="NCBI Taxonomy" id="502115"/>
    <lineage>
        <taxon>Archaea</taxon>
        <taxon>Methanobacteriati</taxon>
        <taxon>Methanobacteriota</taxon>
        <taxon>Stenosarchaea group</taxon>
        <taxon>Methanomicrobia</taxon>
        <taxon>Methanosarcinales</taxon>
        <taxon>Methanosarcinaceae</taxon>
        <taxon>Methanolobus</taxon>
    </lineage>
</organism>
<evidence type="ECO:0000313" key="3">
    <source>
        <dbReference type="Proteomes" id="UP001206983"/>
    </source>
</evidence>
<dbReference type="Gene3D" id="3.40.50.300">
    <property type="entry name" value="P-loop containing nucleotide triphosphate hydrolases"/>
    <property type="match status" value="1"/>
</dbReference>
<keyword evidence="3" id="KW-1185">Reference proteome</keyword>
<comment type="caution">
    <text evidence="2">The sequence shown here is derived from an EMBL/GenBank/DDBJ whole genome shotgun (WGS) entry which is preliminary data.</text>
</comment>
<dbReference type="SUPFAM" id="SSF54690">
    <property type="entry name" value="Molybdopterin synthase subunit MoaE"/>
    <property type="match status" value="1"/>
</dbReference>
<sequence length="279" mass="30528">MKVICVSGYKNTGKTTLVTRLVEALSEKGSVGTVKIMSHHRFNPTDTDTGKHFDAGADAVAAITDSELVIVKRNPTLDQALDSLADAGMDFAVVEGAKSSSLPKIVLGEAADAEGIVNVVARLPERADWDTDRLVELVLEQEDWVTLGSLIRKIKSNPDIGFSGGIATFTGIVREMTDGTHTQALEFEKYADVAERAMEKICVEMKQREGIIDVLMHHRTGLIKAGEDIVYIVVAAGHRKELFVTLVDALERLKEEVPIWKKELTLDGDFWVHDKSGGE</sequence>
<accession>A0AAE3KXZ9</accession>
<dbReference type="GO" id="GO:0005525">
    <property type="term" value="F:GTP binding"/>
    <property type="evidence" value="ECO:0007669"/>
    <property type="project" value="InterPro"/>
</dbReference>
<dbReference type="CDD" id="cd00756">
    <property type="entry name" value="MoaE"/>
    <property type="match status" value="1"/>
</dbReference>
<dbReference type="InterPro" id="IPR036563">
    <property type="entry name" value="MoaE_sf"/>
</dbReference>
<reference evidence="2 3" key="1">
    <citation type="journal article" date="2011" name="Appl. Environ. Microbiol.">
        <title>Methanogenic archaea isolated from Taiwan's Chelungpu fault.</title>
        <authorList>
            <person name="Wu S.Y."/>
            <person name="Lai M.C."/>
        </authorList>
    </citation>
    <scope>NUCLEOTIDE SEQUENCE [LARGE SCALE GENOMIC DNA]</scope>
    <source>
        <strain evidence="2 3">St545Mb</strain>
    </source>
</reference>
<feature type="domain" description="Molybdopterin-guanine dinucleotide biosynthesis protein B (MobB)" evidence="1">
    <location>
        <begin position="3"/>
        <end position="110"/>
    </location>
</feature>
<dbReference type="NCBIfam" id="NF011061">
    <property type="entry name" value="PRK14493.1"/>
    <property type="match status" value="1"/>
</dbReference>
<gene>
    <name evidence="2" type="ORF">PV02_06945</name>
</gene>